<evidence type="ECO:0000313" key="2">
    <source>
        <dbReference type="EMBL" id="GHI16067.1"/>
    </source>
</evidence>
<comment type="caution">
    <text evidence="2">The sequence shown here is derived from an EMBL/GenBank/DDBJ whole genome shotgun (WGS) entry which is preliminary data.</text>
</comment>
<dbReference type="EMBL" id="BNDV01000012">
    <property type="protein sequence ID" value="GHI16067.1"/>
    <property type="molecule type" value="Genomic_DNA"/>
</dbReference>
<feature type="region of interest" description="Disordered" evidence="1">
    <location>
        <begin position="43"/>
        <end position="70"/>
    </location>
</feature>
<evidence type="ECO:0000313" key="3">
    <source>
        <dbReference type="Proteomes" id="UP000660554"/>
    </source>
</evidence>
<gene>
    <name evidence="2" type="ORF">Scinn_55300</name>
</gene>
<name>A0ABQ3NTL0_STRVG</name>
<feature type="region of interest" description="Disordered" evidence="1">
    <location>
        <begin position="1"/>
        <end position="28"/>
    </location>
</feature>
<proteinExistence type="predicted"/>
<sequence>MAAYVQPQELADAKPSGARSDWTRPGLRPRRAIAPSLKAETGPSLWGLPGSLSDFRGGTGGQGWPKAITK</sequence>
<protein>
    <submittedName>
        <fullName evidence="2">Uncharacterized protein</fullName>
    </submittedName>
</protein>
<keyword evidence="3" id="KW-1185">Reference proteome</keyword>
<reference evidence="3" key="1">
    <citation type="submission" date="2020-09" db="EMBL/GenBank/DDBJ databases">
        <title>Whole genome shotgun sequence of Streptomyces cinnamonensis NBRC 15873.</title>
        <authorList>
            <person name="Komaki H."/>
            <person name="Tamura T."/>
        </authorList>
    </citation>
    <scope>NUCLEOTIDE SEQUENCE [LARGE SCALE GENOMIC DNA]</scope>
    <source>
        <strain evidence="3">NBRC 15873</strain>
    </source>
</reference>
<evidence type="ECO:0000256" key="1">
    <source>
        <dbReference type="SAM" id="MobiDB-lite"/>
    </source>
</evidence>
<dbReference type="Proteomes" id="UP000660554">
    <property type="component" value="Unassembled WGS sequence"/>
</dbReference>
<organism evidence="2 3">
    <name type="scientific">Streptomyces virginiae</name>
    <name type="common">Streptomyces cinnamonensis</name>
    <dbReference type="NCBI Taxonomy" id="1961"/>
    <lineage>
        <taxon>Bacteria</taxon>
        <taxon>Bacillati</taxon>
        <taxon>Actinomycetota</taxon>
        <taxon>Actinomycetes</taxon>
        <taxon>Kitasatosporales</taxon>
        <taxon>Streptomycetaceae</taxon>
        <taxon>Streptomyces</taxon>
    </lineage>
</organism>
<accession>A0ABQ3NTL0</accession>